<dbReference type="RefSeq" id="XP_007865421.1">
    <property type="nucleotide sequence ID" value="XM_007867230.1"/>
</dbReference>
<protein>
    <recommendedName>
        <fullName evidence="5">Restriction of telomere capping protein 4</fullName>
    </recommendedName>
</protein>
<accession>S7QBL0</accession>
<name>S7QBL0_GLOTA</name>
<dbReference type="AlphaFoldDB" id="S7QBL0"/>
<organism evidence="9 10">
    <name type="scientific">Gloeophyllum trabeum (strain ATCC 11539 / FP-39264 / Madison 617)</name>
    <name type="common">Brown rot fungus</name>
    <dbReference type="NCBI Taxonomy" id="670483"/>
    <lineage>
        <taxon>Eukaryota</taxon>
        <taxon>Fungi</taxon>
        <taxon>Dikarya</taxon>
        <taxon>Basidiomycota</taxon>
        <taxon>Agaricomycotina</taxon>
        <taxon>Agaricomycetes</taxon>
        <taxon>Gloeophyllales</taxon>
        <taxon>Gloeophyllaceae</taxon>
        <taxon>Gloeophyllum</taxon>
    </lineage>
</organism>
<evidence type="ECO:0000256" key="7">
    <source>
        <dbReference type="ARBA" id="ARBA00023242"/>
    </source>
</evidence>
<dbReference type="OMA" id="MRESAAY"/>
<dbReference type="SMART" id="SM01312">
    <property type="entry name" value="RTC4"/>
    <property type="match status" value="1"/>
</dbReference>
<evidence type="ECO:0000256" key="5">
    <source>
        <dbReference type="ARBA" id="ARBA00015162"/>
    </source>
</evidence>
<keyword evidence="10" id="KW-1185">Reference proteome</keyword>
<evidence type="ECO:0000256" key="1">
    <source>
        <dbReference type="ARBA" id="ARBA00002738"/>
    </source>
</evidence>
<evidence type="ECO:0000256" key="2">
    <source>
        <dbReference type="ARBA" id="ARBA00004123"/>
    </source>
</evidence>
<dbReference type="GO" id="GO:0005737">
    <property type="term" value="C:cytoplasm"/>
    <property type="evidence" value="ECO:0007669"/>
    <property type="project" value="UniProtKB-SubCell"/>
</dbReference>
<dbReference type="KEGG" id="gtr:GLOTRDRAFT_75603"/>
<dbReference type="OrthoDB" id="128308at2759"/>
<keyword evidence="7" id="KW-0539">Nucleus</keyword>
<comment type="function">
    <text evidence="1">May be involved in a process influencing telomere capping.</text>
</comment>
<keyword evidence="6" id="KW-0963">Cytoplasm</keyword>
<reference evidence="9 10" key="1">
    <citation type="journal article" date="2012" name="Science">
        <title>The Paleozoic origin of enzymatic lignin decomposition reconstructed from 31 fungal genomes.</title>
        <authorList>
            <person name="Floudas D."/>
            <person name="Binder M."/>
            <person name="Riley R."/>
            <person name="Barry K."/>
            <person name="Blanchette R.A."/>
            <person name="Henrissat B."/>
            <person name="Martinez A.T."/>
            <person name="Otillar R."/>
            <person name="Spatafora J.W."/>
            <person name="Yadav J.S."/>
            <person name="Aerts A."/>
            <person name="Benoit I."/>
            <person name="Boyd A."/>
            <person name="Carlson A."/>
            <person name="Copeland A."/>
            <person name="Coutinho P.M."/>
            <person name="de Vries R.P."/>
            <person name="Ferreira P."/>
            <person name="Findley K."/>
            <person name="Foster B."/>
            <person name="Gaskell J."/>
            <person name="Glotzer D."/>
            <person name="Gorecki P."/>
            <person name="Heitman J."/>
            <person name="Hesse C."/>
            <person name="Hori C."/>
            <person name="Igarashi K."/>
            <person name="Jurgens J.A."/>
            <person name="Kallen N."/>
            <person name="Kersten P."/>
            <person name="Kohler A."/>
            <person name="Kuees U."/>
            <person name="Kumar T.K.A."/>
            <person name="Kuo A."/>
            <person name="LaButti K."/>
            <person name="Larrondo L.F."/>
            <person name="Lindquist E."/>
            <person name="Ling A."/>
            <person name="Lombard V."/>
            <person name="Lucas S."/>
            <person name="Lundell T."/>
            <person name="Martin R."/>
            <person name="McLaughlin D.J."/>
            <person name="Morgenstern I."/>
            <person name="Morin E."/>
            <person name="Murat C."/>
            <person name="Nagy L.G."/>
            <person name="Nolan M."/>
            <person name="Ohm R.A."/>
            <person name="Patyshakuliyeva A."/>
            <person name="Rokas A."/>
            <person name="Ruiz-Duenas F.J."/>
            <person name="Sabat G."/>
            <person name="Salamov A."/>
            <person name="Samejima M."/>
            <person name="Schmutz J."/>
            <person name="Slot J.C."/>
            <person name="St John F."/>
            <person name="Stenlid J."/>
            <person name="Sun H."/>
            <person name="Sun S."/>
            <person name="Syed K."/>
            <person name="Tsang A."/>
            <person name="Wiebenga A."/>
            <person name="Young D."/>
            <person name="Pisabarro A."/>
            <person name="Eastwood D.C."/>
            <person name="Martin F."/>
            <person name="Cullen D."/>
            <person name="Grigoriev I.V."/>
            <person name="Hibbett D.S."/>
        </authorList>
    </citation>
    <scope>NUCLEOTIDE SEQUENCE [LARGE SCALE GENOMIC DNA]</scope>
    <source>
        <strain evidence="9 10">ATCC 11539</strain>
    </source>
</reference>
<dbReference type="GeneID" id="19308527"/>
<dbReference type="GO" id="GO:0005634">
    <property type="term" value="C:nucleus"/>
    <property type="evidence" value="ECO:0007669"/>
    <property type="project" value="UniProtKB-SubCell"/>
</dbReference>
<dbReference type="PANTHER" id="PTHR41391:SF1">
    <property type="entry name" value="RESTRICTION OF TELOMERE CAPPING PROTEIN 4"/>
    <property type="match status" value="1"/>
</dbReference>
<dbReference type="PANTHER" id="PTHR41391">
    <property type="entry name" value="RESTRICTION OF TELOMERE CAPPING PROTEIN 4"/>
    <property type="match status" value="1"/>
</dbReference>
<dbReference type="EMBL" id="KB469300">
    <property type="protein sequence ID" value="EPQ56747.1"/>
    <property type="molecule type" value="Genomic_DNA"/>
</dbReference>
<comment type="subcellular location">
    <subcellularLocation>
        <location evidence="3">Cytoplasm</location>
    </subcellularLocation>
    <subcellularLocation>
        <location evidence="2">Nucleus</location>
    </subcellularLocation>
</comment>
<feature type="domain" description="Restriction of telomere capping protein 4 C-terminal" evidence="8">
    <location>
        <begin position="8"/>
        <end position="127"/>
    </location>
</feature>
<dbReference type="InterPro" id="IPR028094">
    <property type="entry name" value="RTC4_C"/>
</dbReference>
<gene>
    <name evidence="9" type="ORF">GLOTRDRAFT_75603</name>
</gene>
<dbReference type="InterPro" id="IPR039024">
    <property type="entry name" value="RTC4"/>
</dbReference>
<evidence type="ECO:0000256" key="6">
    <source>
        <dbReference type="ARBA" id="ARBA00022490"/>
    </source>
</evidence>
<evidence type="ECO:0000256" key="4">
    <source>
        <dbReference type="ARBA" id="ARBA00009461"/>
    </source>
</evidence>
<evidence type="ECO:0000256" key="3">
    <source>
        <dbReference type="ARBA" id="ARBA00004496"/>
    </source>
</evidence>
<evidence type="ECO:0000313" key="9">
    <source>
        <dbReference type="EMBL" id="EPQ56747.1"/>
    </source>
</evidence>
<comment type="similarity">
    <text evidence="4">Belongs to the RTC4 family.</text>
</comment>
<feature type="non-terminal residue" evidence="9">
    <location>
        <position position="133"/>
    </location>
</feature>
<sequence>MDEEEIHALGPRWRSVFWVDIAREVREKGSRVVGSLKNQFGSFEKTQPGYYGELGSFIIQQTLYNMFPPATFDAELIAPLNPTEFIQRVLVPEVGIALIMEDMNLDVGEAVQTLRESVQYGVAMYPGDAEQAG</sequence>
<dbReference type="Proteomes" id="UP000030669">
    <property type="component" value="Unassembled WGS sequence"/>
</dbReference>
<dbReference type="eggNOG" id="ENOG502SEU0">
    <property type="taxonomic scope" value="Eukaryota"/>
</dbReference>
<dbReference type="Pfam" id="PF14474">
    <property type="entry name" value="RTC4"/>
    <property type="match status" value="1"/>
</dbReference>
<proteinExistence type="inferred from homology"/>
<evidence type="ECO:0000259" key="8">
    <source>
        <dbReference type="SMART" id="SM01312"/>
    </source>
</evidence>
<evidence type="ECO:0000313" key="10">
    <source>
        <dbReference type="Proteomes" id="UP000030669"/>
    </source>
</evidence>
<dbReference type="HOGENOM" id="CLU_151052_0_0_1"/>